<evidence type="ECO:0000256" key="7">
    <source>
        <dbReference type="ARBA" id="ARBA00022958"/>
    </source>
</evidence>
<dbReference type="Pfam" id="PF06736">
    <property type="entry name" value="TMEM175"/>
    <property type="match status" value="1"/>
</dbReference>
<evidence type="ECO:0000256" key="3">
    <source>
        <dbReference type="ARBA" id="ARBA00022448"/>
    </source>
</evidence>
<keyword evidence="11" id="KW-0407">Ion channel</keyword>
<feature type="transmembrane region" description="Helical" evidence="13">
    <location>
        <begin position="117"/>
        <end position="138"/>
    </location>
</feature>
<keyword evidence="7" id="KW-0630">Potassium</keyword>
<evidence type="ECO:0000256" key="2">
    <source>
        <dbReference type="ARBA" id="ARBA00006920"/>
    </source>
</evidence>
<evidence type="ECO:0000313" key="15">
    <source>
        <dbReference type="Proteomes" id="UP000030647"/>
    </source>
</evidence>
<evidence type="ECO:0000256" key="12">
    <source>
        <dbReference type="ARBA" id="ARBA00034430"/>
    </source>
</evidence>
<evidence type="ECO:0000256" key="13">
    <source>
        <dbReference type="SAM" id="Phobius"/>
    </source>
</evidence>
<keyword evidence="4" id="KW-0633">Potassium transport</keyword>
<evidence type="ECO:0000256" key="9">
    <source>
        <dbReference type="ARBA" id="ARBA00023065"/>
    </source>
</evidence>
<keyword evidence="5 13" id="KW-0812">Transmembrane</keyword>
<dbReference type="GO" id="GO:0015252">
    <property type="term" value="F:proton channel activity"/>
    <property type="evidence" value="ECO:0007669"/>
    <property type="project" value="InterPro"/>
</dbReference>
<dbReference type="AlphaFoldDB" id="U4TVZ7"/>
<feature type="transmembrane region" description="Helical" evidence="13">
    <location>
        <begin position="21"/>
        <end position="37"/>
    </location>
</feature>
<dbReference type="GO" id="GO:0016020">
    <property type="term" value="C:membrane"/>
    <property type="evidence" value="ECO:0007669"/>
    <property type="project" value="UniProtKB-SubCell"/>
</dbReference>
<name>U4TVZ7_9LACO</name>
<organism evidence="14 15">
    <name type="scientific">Schleiferilactobacillus shenzhenensis LY-73</name>
    <dbReference type="NCBI Taxonomy" id="1231336"/>
    <lineage>
        <taxon>Bacteria</taxon>
        <taxon>Bacillati</taxon>
        <taxon>Bacillota</taxon>
        <taxon>Bacilli</taxon>
        <taxon>Lactobacillales</taxon>
        <taxon>Lactobacillaceae</taxon>
        <taxon>Schleiferilactobacillus</taxon>
    </lineage>
</organism>
<keyword evidence="6" id="KW-0631">Potassium channel</keyword>
<keyword evidence="3" id="KW-0813">Transport</keyword>
<keyword evidence="10 13" id="KW-0472">Membrane</keyword>
<evidence type="ECO:0000256" key="1">
    <source>
        <dbReference type="ARBA" id="ARBA00004141"/>
    </source>
</evidence>
<keyword evidence="15" id="KW-1185">Reference proteome</keyword>
<evidence type="ECO:0000256" key="6">
    <source>
        <dbReference type="ARBA" id="ARBA00022826"/>
    </source>
</evidence>
<feature type="transmembrane region" description="Helical" evidence="13">
    <location>
        <begin position="159"/>
        <end position="192"/>
    </location>
</feature>
<proteinExistence type="inferred from homology"/>
<evidence type="ECO:0000256" key="8">
    <source>
        <dbReference type="ARBA" id="ARBA00022989"/>
    </source>
</evidence>
<comment type="catalytic activity">
    <reaction evidence="12">
        <text>K(+)(in) = K(+)(out)</text>
        <dbReference type="Rhea" id="RHEA:29463"/>
        <dbReference type="ChEBI" id="CHEBI:29103"/>
    </reaction>
</comment>
<reference evidence="15" key="1">
    <citation type="journal article" date="2013" name="Genome Announc.">
        <title>Whole-Genome Sequencing of Lactobacillus shenzhenensis Strain LY-73T.</title>
        <authorList>
            <person name="Lin Z."/>
            <person name="Liu Z."/>
            <person name="Yang R."/>
            <person name="Zou Y."/>
            <person name="Wan D."/>
            <person name="Chen J."/>
            <person name="Guo M."/>
            <person name="Zhao J."/>
            <person name="Fang C."/>
            <person name="Yang R."/>
            <person name="Liu F."/>
        </authorList>
    </citation>
    <scope>NUCLEOTIDE SEQUENCE [LARGE SCALE GENOMIC DNA]</scope>
    <source>
        <strain evidence="15">LY-73</strain>
    </source>
</reference>
<evidence type="ECO:0000256" key="11">
    <source>
        <dbReference type="ARBA" id="ARBA00023303"/>
    </source>
</evidence>
<dbReference type="GO" id="GO:0005267">
    <property type="term" value="F:potassium channel activity"/>
    <property type="evidence" value="ECO:0007669"/>
    <property type="project" value="UniProtKB-KW"/>
</dbReference>
<evidence type="ECO:0000256" key="4">
    <source>
        <dbReference type="ARBA" id="ARBA00022538"/>
    </source>
</evidence>
<comment type="similarity">
    <text evidence="2">Belongs to the TMEM175 family.</text>
</comment>
<protein>
    <recommendedName>
        <fullName evidence="16">Integral membrane protein</fullName>
    </recommendedName>
</protein>
<dbReference type="EMBL" id="KI271583">
    <property type="protein sequence ID" value="ERL66018.1"/>
    <property type="molecule type" value="Genomic_DNA"/>
</dbReference>
<feature type="transmembrane region" description="Helical" evidence="13">
    <location>
        <begin position="80"/>
        <end position="105"/>
    </location>
</feature>
<dbReference type="InterPro" id="IPR010617">
    <property type="entry name" value="TMEM175-like"/>
</dbReference>
<feature type="transmembrane region" description="Helical" evidence="13">
    <location>
        <begin position="49"/>
        <end position="68"/>
    </location>
</feature>
<gene>
    <name evidence="14" type="ORF">L248_1110</name>
</gene>
<evidence type="ECO:0000256" key="5">
    <source>
        <dbReference type="ARBA" id="ARBA00022692"/>
    </source>
</evidence>
<evidence type="ECO:0000256" key="10">
    <source>
        <dbReference type="ARBA" id="ARBA00023136"/>
    </source>
</evidence>
<dbReference type="PANTHER" id="PTHR31462">
    <property type="entry name" value="ENDOSOMAL/LYSOSOMAL POTASSIUM CHANNEL TMEM175"/>
    <property type="match status" value="1"/>
</dbReference>
<dbReference type="eggNOG" id="COG3548">
    <property type="taxonomic scope" value="Bacteria"/>
</dbReference>
<keyword evidence="9" id="KW-0406">Ion transport</keyword>
<dbReference type="HOGENOM" id="CLU_090238_1_0_9"/>
<comment type="subcellular location">
    <subcellularLocation>
        <location evidence="1">Membrane</location>
        <topology evidence="1">Multi-pass membrane protein</topology>
    </subcellularLocation>
</comment>
<accession>U4TVZ7</accession>
<evidence type="ECO:0000313" key="14">
    <source>
        <dbReference type="EMBL" id="ERL66018.1"/>
    </source>
</evidence>
<dbReference type="STRING" id="1231336.L248_1110"/>
<keyword evidence="8 13" id="KW-1133">Transmembrane helix</keyword>
<dbReference type="PANTHER" id="PTHR31462:SF5">
    <property type="entry name" value="ENDOSOMAL_LYSOSOMAL PROTON CHANNEL TMEM175"/>
    <property type="match status" value="1"/>
</dbReference>
<dbReference type="Proteomes" id="UP000030647">
    <property type="component" value="Unassembled WGS sequence"/>
</dbReference>
<sequence length="205" mass="23532">MKKQWRGNETMPKQRLEAFTDAIFAIIITVMVLELHAPESGALSALWGLRHIFTIYLVSFLILAVYWNNHHHLFQIVRSIDGAVLWANTFFILFVSLFPFATAWVGENHVDSYGPEMLFGVIIFLMDAMFFVLIRTLIHADGTNPEIRKLVGQGYNKPYISMAGNLVAILLAFVWPPLTIIVDVLLLALWVLPERRIERHVTRTR</sequence>
<evidence type="ECO:0008006" key="16">
    <source>
        <dbReference type="Google" id="ProtNLM"/>
    </source>
</evidence>